<name>A0AAV2ZKK8_9STRA</name>
<dbReference type="Proteomes" id="UP001146120">
    <property type="component" value="Unassembled WGS sequence"/>
</dbReference>
<protein>
    <submittedName>
        <fullName evidence="1">Uncharacterized protein</fullName>
    </submittedName>
</protein>
<dbReference type="AlphaFoldDB" id="A0AAV2ZKK8"/>
<comment type="caution">
    <text evidence="1">The sequence shown here is derived from an EMBL/GenBank/DDBJ whole genome shotgun (WGS) entry which is preliminary data.</text>
</comment>
<gene>
    <name evidence="1" type="ORF">N0F65_000712</name>
</gene>
<accession>A0AAV2ZKK8</accession>
<dbReference type="EMBL" id="DAKRPA010000003">
    <property type="protein sequence ID" value="DBA05024.1"/>
    <property type="molecule type" value="Genomic_DNA"/>
</dbReference>
<reference evidence="1" key="1">
    <citation type="submission" date="2022-11" db="EMBL/GenBank/DDBJ databases">
        <authorList>
            <person name="Morgan W.R."/>
            <person name="Tartar A."/>
        </authorList>
    </citation>
    <scope>NUCLEOTIDE SEQUENCE</scope>
    <source>
        <strain evidence="1">ARSEF 373</strain>
    </source>
</reference>
<organism evidence="1 2">
    <name type="scientific">Lagenidium giganteum</name>
    <dbReference type="NCBI Taxonomy" id="4803"/>
    <lineage>
        <taxon>Eukaryota</taxon>
        <taxon>Sar</taxon>
        <taxon>Stramenopiles</taxon>
        <taxon>Oomycota</taxon>
        <taxon>Peronosporomycetes</taxon>
        <taxon>Pythiales</taxon>
        <taxon>Pythiaceae</taxon>
    </lineage>
</organism>
<keyword evidence="2" id="KW-1185">Reference proteome</keyword>
<reference evidence="1" key="2">
    <citation type="journal article" date="2023" name="Microbiol Resour">
        <title>Decontamination and Annotation of the Draft Genome Sequence of the Oomycete Lagenidium giganteum ARSEF 373.</title>
        <authorList>
            <person name="Morgan W.R."/>
            <person name="Tartar A."/>
        </authorList>
    </citation>
    <scope>NUCLEOTIDE SEQUENCE</scope>
    <source>
        <strain evidence="1">ARSEF 373</strain>
    </source>
</reference>
<proteinExistence type="predicted"/>
<evidence type="ECO:0000313" key="1">
    <source>
        <dbReference type="EMBL" id="DBA05024.1"/>
    </source>
</evidence>
<sequence length="143" mass="16323">MQHSLVEVPADMMTKVPFAVEEVVYKIVGSPLTPAFVMGDAHKAQHRAVSDAFLTATYLMRFFHVAMNVKKAIRGLSNDDTKLFTSIWDFQELSNQARNAWTQQPGITAFASHFFSQWHLHSKFKRWQVFHTQPGMAKTNNPV</sequence>
<evidence type="ECO:0000313" key="2">
    <source>
        <dbReference type="Proteomes" id="UP001146120"/>
    </source>
</evidence>